<dbReference type="AlphaFoldDB" id="A0A8K0XJV9"/>
<dbReference type="OrthoDB" id="3258294at2759"/>
<keyword evidence="4" id="KW-1185">Reference proteome</keyword>
<keyword evidence="1" id="KW-1133">Transmembrane helix</keyword>
<feature type="transmembrane region" description="Helical" evidence="1">
    <location>
        <begin position="222"/>
        <end position="241"/>
    </location>
</feature>
<accession>A0A8K0XJV9</accession>
<feature type="transmembrane region" description="Helical" evidence="1">
    <location>
        <begin position="12"/>
        <end position="32"/>
    </location>
</feature>
<feature type="transmembrane region" description="Helical" evidence="1">
    <location>
        <begin position="52"/>
        <end position="73"/>
    </location>
</feature>
<protein>
    <recommendedName>
        <fullName evidence="2">DUF6533 domain-containing protein</fullName>
    </recommendedName>
</protein>
<evidence type="ECO:0000313" key="4">
    <source>
        <dbReference type="Proteomes" id="UP000813824"/>
    </source>
</evidence>
<evidence type="ECO:0000259" key="2">
    <source>
        <dbReference type="Pfam" id="PF20151"/>
    </source>
</evidence>
<dbReference type="Pfam" id="PF20151">
    <property type="entry name" value="DUF6533"/>
    <property type="match status" value="1"/>
</dbReference>
<feature type="transmembrane region" description="Helical" evidence="1">
    <location>
        <begin position="124"/>
        <end position="145"/>
    </location>
</feature>
<gene>
    <name evidence="3" type="ORF">BXZ70DRAFT_1073969</name>
</gene>
<organism evidence="3 4">
    <name type="scientific">Cristinia sonorae</name>
    <dbReference type="NCBI Taxonomy" id="1940300"/>
    <lineage>
        <taxon>Eukaryota</taxon>
        <taxon>Fungi</taxon>
        <taxon>Dikarya</taxon>
        <taxon>Basidiomycota</taxon>
        <taxon>Agaricomycotina</taxon>
        <taxon>Agaricomycetes</taxon>
        <taxon>Agaricomycetidae</taxon>
        <taxon>Agaricales</taxon>
        <taxon>Pleurotineae</taxon>
        <taxon>Stephanosporaceae</taxon>
        <taxon>Cristinia</taxon>
    </lineage>
</organism>
<evidence type="ECO:0000256" key="1">
    <source>
        <dbReference type="SAM" id="Phobius"/>
    </source>
</evidence>
<dbReference type="EMBL" id="JAEVFJ010000064">
    <property type="protein sequence ID" value="KAH8077418.1"/>
    <property type="molecule type" value="Genomic_DNA"/>
</dbReference>
<evidence type="ECO:0000313" key="3">
    <source>
        <dbReference type="EMBL" id="KAH8077418.1"/>
    </source>
</evidence>
<keyword evidence="1" id="KW-0472">Membrane</keyword>
<proteinExistence type="predicted"/>
<feature type="domain" description="DUF6533" evidence="2">
    <location>
        <begin position="22"/>
        <end position="66"/>
    </location>
</feature>
<dbReference type="InterPro" id="IPR045340">
    <property type="entry name" value="DUF6533"/>
</dbReference>
<feature type="transmembrane region" description="Helical" evidence="1">
    <location>
        <begin position="247"/>
        <end position="268"/>
    </location>
</feature>
<name>A0A8K0XJV9_9AGAR</name>
<sequence>MLTTVTPEAIKLLKAGKIPMFTCVTSLTWVLYDYFLTVEDEIRYIWPNSWNFGKIMFFWVRYYTILVTLFDVAQIHSFATFQPSLTTCVAMDSTIRMVGAISLWSIEIVMQLRIYALYRGSKKVALVNGFLFLVSIVGFFYILVFNAERRADVIRDAKKLPIPGCPSIHTGIEYAQWIPATAFEGVLFGFALFQSLRSLSNTWRESGVKFITLYPLIVRDNLLYFFGVSCLLLFNNLMVVNVTHIPWFSYGPFHAAVGIMTVRMLLHLQKAFVMQSRMVAADAPTTGPTAPSINPSTVIWRSVTTVGGGGRDTEHYDLEAYPSPVSSVEKEKLKQTLAQTHGSSAAIATLTGFIFAPVNFQETEHES</sequence>
<dbReference type="Proteomes" id="UP000813824">
    <property type="component" value="Unassembled WGS sequence"/>
</dbReference>
<feature type="transmembrane region" description="Helical" evidence="1">
    <location>
        <begin position="94"/>
        <end position="118"/>
    </location>
</feature>
<comment type="caution">
    <text evidence="3">The sequence shown here is derived from an EMBL/GenBank/DDBJ whole genome shotgun (WGS) entry which is preliminary data.</text>
</comment>
<reference evidence="3" key="1">
    <citation type="journal article" date="2021" name="New Phytol.">
        <title>Evolutionary innovations through gain and loss of genes in the ectomycorrhizal Boletales.</title>
        <authorList>
            <person name="Wu G."/>
            <person name="Miyauchi S."/>
            <person name="Morin E."/>
            <person name="Kuo A."/>
            <person name="Drula E."/>
            <person name="Varga T."/>
            <person name="Kohler A."/>
            <person name="Feng B."/>
            <person name="Cao Y."/>
            <person name="Lipzen A."/>
            <person name="Daum C."/>
            <person name="Hundley H."/>
            <person name="Pangilinan J."/>
            <person name="Johnson J."/>
            <person name="Barry K."/>
            <person name="LaButti K."/>
            <person name="Ng V."/>
            <person name="Ahrendt S."/>
            <person name="Min B."/>
            <person name="Choi I.G."/>
            <person name="Park H."/>
            <person name="Plett J.M."/>
            <person name="Magnuson J."/>
            <person name="Spatafora J.W."/>
            <person name="Nagy L.G."/>
            <person name="Henrissat B."/>
            <person name="Grigoriev I.V."/>
            <person name="Yang Z.L."/>
            <person name="Xu J."/>
            <person name="Martin F.M."/>
        </authorList>
    </citation>
    <scope>NUCLEOTIDE SEQUENCE</scope>
    <source>
        <strain evidence="3">KKN 215</strain>
    </source>
</reference>
<keyword evidence="1" id="KW-0812">Transmembrane</keyword>